<accession>A0AAV7CJT1</accession>
<proteinExistence type="predicted"/>
<keyword evidence="1" id="KW-0472">Membrane</keyword>
<dbReference type="AlphaFoldDB" id="A0AAV7CJT1"/>
<evidence type="ECO:0000256" key="1">
    <source>
        <dbReference type="SAM" id="Phobius"/>
    </source>
</evidence>
<protein>
    <submittedName>
        <fullName evidence="2">Uncharacterized protein</fullName>
    </submittedName>
</protein>
<feature type="transmembrane region" description="Helical" evidence="1">
    <location>
        <begin position="12"/>
        <end position="34"/>
    </location>
</feature>
<keyword evidence="1" id="KW-1133">Transmembrane helix</keyword>
<dbReference type="Proteomes" id="UP000824782">
    <property type="component" value="Unassembled WGS sequence"/>
</dbReference>
<evidence type="ECO:0000313" key="3">
    <source>
        <dbReference type="Proteomes" id="UP000824782"/>
    </source>
</evidence>
<evidence type="ECO:0000313" key="2">
    <source>
        <dbReference type="EMBL" id="KAG8585304.1"/>
    </source>
</evidence>
<dbReference type="EMBL" id="WNYA01000002">
    <property type="protein sequence ID" value="KAG8585304.1"/>
    <property type="molecule type" value="Genomic_DNA"/>
</dbReference>
<comment type="caution">
    <text evidence="2">The sequence shown here is derived from an EMBL/GenBank/DDBJ whole genome shotgun (WGS) entry which is preliminary data.</text>
</comment>
<name>A0AAV7CJT1_ENGPU</name>
<gene>
    <name evidence="2" type="ORF">GDO81_004965</name>
</gene>
<keyword evidence="3" id="KW-1185">Reference proteome</keyword>
<sequence>MSSKNSACRCLSIDIAGMLPVLFLIPVPFPYTWLSCHQRICMDISTKASKAKAHFSLVVRKHIKCLFIIKSKVAYLVGKGVMT</sequence>
<keyword evidence="1" id="KW-0812">Transmembrane</keyword>
<reference evidence="2" key="1">
    <citation type="thesis" date="2020" institute="ProQuest LLC" country="789 East Eisenhower Parkway, Ann Arbor, MI, USA">
        <title>Comparative Genomics and Chromosome Evolution.</title>
        <authorList>
            <person name="Mudd A.B."/>
        </authorList>
    </citation>
    <scope>NUCLEOTIDE SEQUENCE</scope>
    <source>
        <strain evidence="2">237g6f4</strain>
        <tissue evidence="2">Blood</tissue>
    </source>
</reference>
<organism evidence="2 3">
    <name type="scientific">Engystomops pustulosus</name>
    <name type="common">Tungara frog</name>
    <name type="synonym">Physalaemus pustulosus</name>
    <dbReference type="NCBI Taxonomy" id="76066"/>
    <lineage>
        <taxon>Eukaryota</taxon>
        <taxon>Metazoa</taxon>
        <taxon>Chordata</taxon>
        <taxon>Craniata</taxon>
        <taxon>Vertebrata</taxon>
        <taxon>Euteleostomi</taxon>
        <taxon>Amphibia</taxon>
        <taxon>Batrachia</taxon>
        <taxon>Anura</taxon>
        <taxon>Neobatrachia</taxon>
        <taxon>Hyloidea</taxon>
        <taxon>Leptodactylidae</taxon>
        <taxon>Leiuperinae</taxon>
        <taxon>Engystomops</taxon>
    </lineage>
</organism>